<gene>
    <name evidence="3" type="ORF">DWW18_10860</name>
</gene>
<proteinExistence type="predicted"/>
<feature type="coiled-coil region" evidence="1">
    <location>
        <begin position="322"/>
        <end position="352"/>
    </location>
</feature>
<dbReference type="AlphaFoldDB" id="A0A412WZU2"/>
<evidence type="ECO:0000313" key="4">
    <source>
        <dbReference type="Proteomes" id="UP000283589"/>
    </source>
</evidence>
<dbReference type="InterPro" id="IPR036929">
    <property type="entry name" value="DsbDN_sf"/>
</dbReference>
<dbReference type="InterPro" id="IPR028250">
    <property type="entry name" value="DsbDN"/>
</dbReference>
<feature type="domain" description="Thiol:disulfide interchange protein DsbD N-terminal" evidence="2">
    <location>
        <begin position="528"/>
        <end position="630"/>
    </location>
</feature>
<reference evidence="3 4" key="1">
    <citation type="submission" date="2018-08" db="EMBL/GenBank/DDBJ databases">
        <title>A genome reference for cultivated species of the human gut microbiota.</title>
        <authorList>
            <person name="Zou Y."/>
            <person name="Xue W."/>
            <person name="Luo G."/>
        </authorList>
    </citation>
    <scope>NUCLEOTIDE SEQUENCE [LARGE SCALE GENOMIC DNA]</scope>
    <source>
        <strain evidence="3 4">AF14-49</strain>
    </source>
</reference>
<evidence type="ECO:0000313" key="3">
    <source>
        <dbReference type="EMBL" id="RGV33384.1"/>
    </source>
</evidence>
<dbReference type="Gene3D" id="2.60.40.1250">
    <property type="entry name" value="Thiol:disulfide interchange protein DsbD, N-terminal domain"/>
    <property type="match status" value="1"/>
</dbReference>
<comment type="caution">
    <text evidence="3">The sequence shown here is derived from an EMBL/GenBank/DDBJ whole genome shotgun (WGS) entry which is preliminary data.</text>
</comment>
<dbReference type="Pfam" id="PF11412">
    <property type="entry name" value="DsbD_N"/>
    <property type="match status" value="1"/>
</dbReference>
<accession>A0A412WZU2</accession>
<dbReference type="RefSeq" id="WP_118260598.1">
    <property type="nucleotide sequence ID" value="NZ_CALBWO010000017.1"/>
</dbReference>
<dbReference type="Proteomes" id="UP000283589">
    <property type="component" value="Unassembled WGS sequence"/>
</dbReference>
<sequence>MKISTILSIILCLVLCQSVDAGIRKKNLKILYVGGTPEFEYVVTSHDSTEIAESAKKRMRSFEKLLKCYFKQVTVVHASDYTVDMSDNYDVTIMDGVPRPIEPERLDENGYRVRARYVPNDFSRPMLMIAQMTDEIGVAIGLKMDAYCHCLYGHAHHIRMEHSVFKGPFPVKMTIKTEETPEAGKKMYYPFGEKGMAPDSLPMWQVQKRSYLTHPGMRIGLITHPGGFEDSPEAEFISGGVSGKGLHAVAIGRHGNFLHWGFAASPDDMTEEAKNVFANAIVYISQFAGQTPIARKYRGMATREFVGWNAFNSSDKAYRESLKFQESLNKSMEELKQKAMEKRARGEKLERYEEIHLKWEYSKPLTYDEYLQKEFGDLYLLFGTDEKGYWDYFTNNYPYFIPKNGTSTFLIDEDVRSLGIPNNDIRLLDKAISLWETGEDITKARRLLTRYTLCRFGTPEDWRAWYETNEKRLFFTEAGGWVFMVNTRDKNVPGNDYSVWEKEEQAKMEPTPLEECDEKNPVKAFISADTLPNGNRLVTIRLKICKGYHIYAHVADMDPFLPVKVDFRLDSGISRVGDLQSPASEAYNSAGTLVYKNEVLFRQEFSGSGMIVCLLRYQCCNDQICMPPSDIELEIE</sequence>
<name>A0A412WZU2_9BACT</name>
<organism evidence="3 4">
    <name type="scientific">Butyricimonas virosa</name>
    <dbReference type="NCBI Taxonomy" id="544645"/>
    <lineage>
        <taxon>Bacteria</taxon>
        <taxon>Pseudomonadati</taxon>
        <taxon>Bacteroidota</taxon>
        <taxon>Bacteroidia</taxon>
        <taxon>Bacteroidales</taxon>
        <taxon>Odoribacteraceae</taxon>
        <taxon>Butyricimonas</taxon>
    </lineage>
</organism>
<keyword evidence="1" id="KW-0175">Coiled coil</keyword>
<protein>
    <recommendedName>
        <fullName evidence="2">Thiol:disulfide interchange protein DsbD N-terminal domain-containing protein</fullName>
    </recommendedName>
</protein>
<evidence type="ECO:0000259" key="2">
    <source>
        <dbReference type="Pfam" id="PF11412"/>
    </source>
</evidence>
<dbReference type="EMBL" id="QRZA01000013">
    <property type="protein sequence ID" value="RGV33384.1"/>
    <property type="molecule type" value="Genomic_DNA"/>
</dbReference>
<evidence type="ECO:0000256" key="1">
    <source>
        <dbReference type="SAM" id="Coils"/>
    </source>
</evidence>